<keyword evidence="2" id="KW-1185">Reference proteome</keyword>
<proteinExistence type="predicted"/>
<protein>
    <submittedName>
        <fullName evidence="1">Uncharacterized protein</fullName>
    </submittedName>
</protein>
<sequence>MSMIPLRPKVPRGICSVSHHLIGREVILIHPTIVYKGRKINNLLMPKHHFQLGLQTRFKLRTFGQSVLLQFRGREKSSQFLELGRIISHRHVTLLQSQKFHFFLPLQIRRKVFLKKLLLGCTPSNHLSLNFHLAPRELPPDFSFLYQHVGSIGHLLIIAATHGSEYPFQTLNPLI</sequence>
<accession>A0A6A4NK49</accession>
<evidence type="ECO:0000313" key="2">
    <source>
        <dbReference type="Proteomes" id="UP000447434"/>
    </source>
</evidence>
<organism evidence="1 2">
    <name type="scientific">Lupinus albus</name>
    <name type="common">White lupine</name>
    <name type="synonym">Lupinus termis</name>
    <dbReference type="NCBI Taxonomy" id="3870"/>
    <lineage>
        <taxon>Eukaryota</taxon>
        <taxon>Viridiplantae</taxon>
        <taxon>Streptophyta</taxon>
        <taxon>Embryophyta</taxon>
        <taxon>Tracheophyta</taxon>
        <taxon>Spermatophyta</taxon>
        <taxon>Magnoliopsida</taxon>
        <taxon>eudicotyledons</taxon>
        <taxon>Gunneridae</taxon>
        <taxon>Pentapetalae</taxon>
        <taxon>rosids</taxon>
        <taxon>fabids</taxon>
        <taxon>Fabales</taxon>
        <taxon>Fabaceae</taxon>
        <taxon>Papilionoideae</taxon>
        <taxon>50 kb inversion clade</taxon>
        <taxon>genistoids sensu lato</taxon>
        <taxon>core genistoids</taxon>
        <taxon>Genisteae</taxon>
        <taxon>Lupinus</taxon>
    </lineage>
</organism>
<reference evidence="2" key="1">
    <citation type="journal article" date="2020" name="Nat. Commun.">
        <title>Genome sequence of the cluster root forming white lupin.</title>
        <authorList>
            <person name="Hufnagel B."/>
            <person name="Marques A."/>
            <person name="Soriano A."/>
            <person name="Marques L."/>
            <person name="Divol F."/>
            <person name="Doumas P."/>
            <person name="Sallet E."/>
            <person name="Mancinotti D."/>
            <person name="Carrere S."/>
            <person name="Marande W."/>
            <person name="Arribat S."/>
            <person name="Keller J."/>
            <person name="Huneau C."/>
            <person name="Blein T."/>
            <person name="Aime D."/>
            <person name="Laguerre M."/>
            <person name="Taylor J."/>
            <person name="Schubert V."/>
            <person name="Nelson M."/>
            <person name="Geu-Flores F."/>
            <person name="Crespi M."/>
            <person name="Gallardo-Guerrero K."/>
            <person name="Delaux P.-M."/>
            <person name="Salse J."/>
            <person name="Berges H."/>
            <person name="Guyot R."/>
            <person name="Gouzy J."/>
            <person name="Peret B."/>
        </authorList>
    </citation>
    <scope>NUCLEOTIDE SEQUENCE [LARGE SCALE GENOMIC DNA]</scope>
    <source>
        <strain evidence="2">cv. Amiga</strain>
    </source>
</reference>
<dbReference type="EMBL" id="WOCE01000020">
    <property type="protein sequence ID" value="KAE9591185.1"/>
    <property type="molecule type" value="Genomic_DNA"/>
</dbReference>
<dbReference type="AlphaFoldDB" id="A0A6A4NK49"/>
<evidence type="ECO:0000313" key="1">
    <source>
        <dbReference type="EMBL" id="KAE9591185.1"/>
    </source>
</evidence>
<gene>
    <name evidence="1" type="ORF">Lalb_Chr20g0115681</name>
</gene>
<comment type="caution">
    <text evidence="1">The sequence shown here is derived from an EMBL/GenBank/DDBJ whole genome shotgun (WGS) entry which is preliminary data.</text>
</comment>
<name>A0A6A4NK49_LUPAL</name>
<dbReference type="Proteomes" id="UP000447434">
    <property type="component" value="Chromosome 20"/>
</dbReference>